<dbReference type="SUPFAM" id="SSF103473">
    <property type="entry name" value="MFS general substrate transporter"/>
    <property type="match status" value="1"/>
</dbReference>
<feature type="transmembrane region" description="Helical" evidence="6">
    <location>
        <begin position="466"/>
        <end position="485"/>
    </location>
</feature>
<feature type="transmembrane region" description="Helical" evidence="6">
    <location>
        <begin position="25"/>
        <end position="49"/>
    </location>
</feature>
<feature type="transmembrane region" description="Helical" evidence="6">
    <location>
        <begin position="349"/>
        <end position="371"/>
    </location>
</feature>
<feature type="transmembrane region" description="Helical" evidence="6">
    <location>
        <begin position="93"/>
        <end position="111"/>
    </location>
</feature>
<evidence type="ECO:0000313" key="8">
    <source>
        <dbReference type="EMBL" id="CAF4817338.1"/>
    </source>
</evidence>
<comment type="subcellular location">
    <subcellularLocation>
        <location evidence="1">Membrane</location>
        <topology evidence="1">Multi-pass membrane protein</topology>
    </subcellularLocation>
</comment>
<dbReference type="PANTHER" id="PTHR23511:SF35">
    <property type="entry name" value="MAJOR FACILITATOR SUPERFAMILY (MFS) PROFILE DOMAIN-CONTAINING PROTEIN"/>
    <property type="match status" value="1"/>
</dbReference>
<dbReference type="Proteomes" id="UP000663880">
    <property type="component" value="Unassembled WGS sequence"/>
</dbReference>
<feature type="transmembrane region" description="Helical" evidence="6">
    <location>
        <begin position="435"/>
        <end position="454"/>
    </location>
</feature>
<comment type="caution">
    <text evidence="8">The sequence shown here is derived from an EMBL/GenBank/DDBJ whole genome shotgun (WGS) entry which is preliminary data.</text>
</comment>
<dbReference type="InterPro" id="IPR020846">
    <property type="entry name" value="MFS_dom"/>
</dbReference>
<feature type="transmembrane region" description="Helical" evidence="6">
    <location>
        <begin position="194"/>
        <end position="213"/>
    </location>
</feature>
<evidence type="ECO:0000256" key="4">
    <source>
        <dbReference type="ARBA" id="ARBA00022989"/>
    </source>
</evidence>
<dbReference type="GO" id="GO:0022857">
    <property type="term" value="F:transmembrane transporter activity"/>
    <property type="evidence" value="ECO:0007669"/>
    <property type="project" value="InterPro"/>
</dbReference>
<keyword evidence="5 6" id="KW-0472">Membrane</keyword>
<dbReference type="Gene3D" id="1.20.1250.20">
    <property type="entry name" value="MFS general substrate transporter like domains"/>
    <property type="match status" value="1"/>
</dbReference>
<accession>A0A821Q3F7</accession>
<evidence type="ECO:0000259" key="7">
    <source>
        <dbReference type="PROSITE" id="PS50850"/>
    </source>
</evidence>
<feature type="transmembrane region" description="Helical" evidence="6">
    <location>
        <begin position="286"/>
        <end position="305"/>
    </location>
</feature>
<dbReference type="InterPro" id="IPR011701">
    <property type="entry name" value="MFS"/>
</dbReference>
<dbReference type="GO" id="GO:0016020">
    <property type="term" value="C:membrane"/>
    <property type="evidence" value="ECO:0007669"/>
    <property type="project" value="UniProtKB-SubCell"/>
</dbReference>
<feature type="transmembrane region" description="Helical" evidence="6">
    <location>
        <begin position="378"/>
        <end position="396"/>
    </location>
</feature>
<reference evidence="8" key="1">
    <citation type="submission" date="2021-02" db="EMBL/GenBank/DDBJ databases">
        <authorList>
            <person name="Steward A R."/>
        </authorList>
    </citation>
    <scope>NUCLEOTIDE SEQUENCE</scope>
</reference>
<evidence type="ECO:0000256" key="1">
    <source>
        <dbReference type="ARBA" id="ARBA00004141"/>
    </source>
</evidence>
<keyword evidence="4 6" id="KW-1133">Transmembrane helix</keyword>
<dbReference type="Pfam" id="PF07690">
    <property type="entry name" value="MFS_1"/>
    <property type="match status" value="1"/>
</dbReference>
<sequence>MDDITDEKLDFEEAINKTGFGKYNICLLIACCLLILAMYIDIFGFSIVLPDVACDMGLSTTQQGLLSAIPLIGVMISSYVWGLSADTIGRQKTLLLAMPVSIIWSLAASMTPTYTSLAVLKLMSACFSSSANAAAFVLLGESVPSDYRSKFMFLMASATMFVQLIISIVALPILQLTFSINMPLINLNYRPWRLLLQLITFPGIFGTIGIMLVRESPKFLLSKDHEKDAIDVLKTIHKWNKGSSEFKISSVHLKETITTYSGNSVWKKIWNQTAPLFKPPLLKNSLILYYILLCAYMTSTGYTMWVPTMTNAYFNGEDNNGKTFCEVASKAASQNLTTDCSTTIQPMTLYAVMCYSGMSGTLNILLTFIVGPLGKKRTTLLVFIIAIIAGVLLLFVKQSIASIGLFFIFLYVALILGNVNTYLVELNPTQLRGMATCLSVVVARGFGFFSVQLIATLLSDHCRPMIGGYIALITSGLLIAIWLPADNSPSGKS</sequence>
<evidence type="ECO:0000256" key="5">
    <source>
        <dbReference type="ARBA" id="ARBA00023136"/>
    </source>
</evidence>
<dbReference type="EMBL" id="CAJOBZ010000008">
    <property type="protein sequence ID" value="CAF4817338.1"/>
    <property type="molecule type" value="Genomic_DNA"/>
</dbReference>
<organism evidence="8 9">
    <name type="scientific">Pieris macdunnoughi</name>
    <dbReference type="NCBI Taxonomy" id="345717"/>
    <lineage>
        <taxon>Eukaryota</taxon>
        <taxon>Metazoa</taxon>
        <taxon>Ecdysozoa</taxon>
        <taxon>Arthropoda</taxon>
        <taxon>Hexapoda</taxon>
        <taxon>Insecta</taxon>
        <taxon>Pterygota</taxon>
        <taxon>Neoptera</taxon>
        <taxon>Endopterygota</taxon>
        <taxon>Lepidoptera</taxon>
        <taxon>Glossata</taxon>
        <taxon>Ditrysia</taxon>
        <taxon>Papilionoidea</taxon>
        <taxon>Pieridae</taxon>
        <taxon>Pierinae</taxon>
        <taxon>Pieris</taxon>
    </lineage>
</organism>
<keyword evidence="2" id="KW-0813">Transport</keyword>
<dbReference type="PANTHER" id="PTHR23511">
    <property type="entry name" value="SYNAPTIC VESICLE GLYCOPROTEIN 2"/>
    <property type="match status" value="1"/>
</dbReference>
<dbReference type="InterPro" id="IPR036259">
    <property type="entry name" value="MFS_trans_sf"/>
</dbReference>
<gene>
    <name evidence="8" type="ORF">PMACD_LOCUS4397</name>
</gene>
<protein>
    <recommendedName>
        <fullName evidence="7">Major facilitator superfamily (MFS) profile domain-containing protein</fullName>
    </recommendedName>
</protein>
<keyword evidence="9" id="KW-1185">Reference proteome</keyword>
<proteinExistence type="predicted"/>
<feature type="transmembrane region" description="Helical" evidence="6">
    <location>
        <begin position="402"/>
        <end position="423"/>
    </location>
</feature>
<feature type="transmembrane region" description="Helical" evidence="6">
    <location>
        <begin position="151"/>
        <end position="174"/>
    </location>
</feature>
<name>A0A821Q3F7_9NEOP</name>
<evidence type="ECO:0000256" key="2">
    <source>
        <dbReference type="ARBA" id="ARBA00022448"/>
    </source>
</evidence>
<feature type="transmembrane region" description="Helical" evidence="6">
    <location>
        <begin position="61"/>
        <end position="81"/>
    </location>
</feature>
<dbReference type="PROSITE" id="PS50850">
    <property type="entry name" value="MFS"/>
    <property type="match status" value="1"/>
</dbReference>
<evidence type="ECO:0000256" key="3">
    <source>
        <dbReference type="ARBA" id="ARBA00022692"/>
    </source>
</evidence>
<feature type="domain" description="Major facilitator superfamily (MFS) profile" evidence="7">
    <location>
        <begin position="27"/>
        <end position="493"/>
    </location>
</feature>
<evidence type="ECO:0000313" key="9">
    <source>
        <dbReference type="Proteomes" id="UP000663880"/>
    </source>
</evidence>
<dbReference type="OrthoDB" id="433512at2759"/>
<evidence type="ECO:0000256" key="6">
    <source>
        <dbReference type="SAM" id="Phobius"/>
    </source>
</evidence>
<dbReference type="AlphaFoldDB" id="A0A821Q3F7"/>
<keyword evidence="3 6" id="KW-0812">Transmembrane</keyword>